<feature type="domain" description="AMP-dependent synthetase/ligase" evidence="1">
    <location>
        <begin position="16"/>
        <end position="352"/>
    </location>
</feature>
<evidence type="ECO:0000313" key="2">
    <source>
        <dbReference type="EMBL" id="MCL6679048.1"/>
    </source>
</evidence>
<dbReference type="Gene3D" id="3.30.300.30">
    <property type="match status" value="1"/>
</dbReference>
<comment type="caution">
    <text evidence="2">The sequence shown here is derived from an EMBL/GenBank/DDBJ whole genome shotgun (WGS) entry which is preliminary data.</text>
</comment>
<accession>A0ABT0RFN4</accession>
<gene>
    <name evidence="2" type="ORF">LZ519_06925</name>
</gene>
<reference evidence="2" key="1">
    <citation type="submission" date="2022-05" db="EMBL/GenBank/DDBJ databases">
        <authorList>
            <person name="Jo J.-H."/>
            <person name="Im W.-T."/>
        </authorList>
    </citation>
    <scope>NUCLEOTIDE SEQUENCE</scope>
    <source>
        <strain evidence="2">RG327</strain>
    </source>
</reference>
<name>A0ABT0RFN4_9SPHN</name>
<evidence type="ECO:0000259" key="1">
    <source>
        <dbReference type="Pfam" id="PF00501"/>
    </source>
</evidence>
<dbReference type="InterPro" id="IPR020459">
    <property type="entry name" value="AMP-binding"/>
</dbReference>
<dbReference type="PANTHER" id="PTHR45527:SF1">
    <property type="entry name" value="FATTY ACID SYNTHASE"/>
    <property type="match status" value="1"/>
</dbReference>
<dbReference type="Gene3D" id="3.40.50.12780">
    <property type="entry name" value="N-terminal domain of ligase-like"/>
    <property type="match status" value="1"/>
</dbReference>
<evidence type="ECO:0000313" key="3">
    <source>
        <dbReference type="Proteomes" id="UP001165343"/>
    </source>
</evidence>
<dbReference type="Pfam" id="PF00501">
    <property type="entry name" value="AMP-binding"/>
    <property type="match status" value="1"/>
</dbReference>
<dbReference type="PROSITE" id="PS00455">
    <property type="entry name" value="AMP_BINDING"/>
    <property type="match status" value="1"/>
</dbReference>
<proteinExistence type="predicted"/>
<dbReference type="EMBL" id="JAMGBC010000001">
    <property type="protein sequence ID" value="MCL6679048.1"/>
    <property type="molecule type" value="Genomic_DNA"/>
</dbReference>
<sequence length="493" mass="53999">MASTASGVDYVSRFLEAAAANPRETAVKAGREEFSYADFELLVRRYASAFDQAGAKRVLIALAPGVDVYAAILGSGLAGCTHTPLNLASPPEKAARIADLLKPEVVVGGDRARELAESCAARHLDPQQLPPEPFEGSGRTTDLAYILFTSGTTGLPKGVMIPRAALNHYVDWLGRDLACRPGDRVAQHPSIAFDISMTDIFGALCYGATLVPLMSEGDRFLPARFIAREKITVWNSTPSVVSLIMQAGEAEERFLKSVRLFNFCGEPLLKDHLDAIFAAVPETLVHNTYGPTEATISVTNMKLRAGSYDDKVRGSVTIGPPIDGMELHLVGGSNPDEGEIVITGPQLAEGYLGDPAKTAERFRPVEVGGKELRGYFTGDWAERHDRLIYFRERLDFQVKIRGHRIETDEIAAAIRGCGWPMVVVFPDRGNEALAAVVEQADGKAFDDSELRRSLQSKLESYAVPQRIRLIDRLPRNENDKVDRRATIDWFNSQ</sequence>
<dbReference type="CDD" id="cd05930">
    <property type="entry name" value="A_NRPS"/>
    <property type="match status" value="1"/>
</dbReference>
<dbReference type="InterPro" id="IPR045851">
    <property type="entry name" value="AMP-bd_C_sf"/>
</dbReference>
<protein>
    <submittedName>
        <fullName evidence="2">Amino acid adenylation domain-containing protein</fullName>
    </submittedName>
</protein>
<dbReference type="PANTHER" id="PTHR45527">
    <property type="entry name" value="NONRIBOSOMAL PEPTIDE SYNTHETASE"/>
    <property type="match status" value="1"/>
</dbReference>
<dbReference type="InterPro" id="IPR020845">
    <property type="entry name" value="AMP-binding_CS"/>
</dbReference>
<dbReference type="RefSeq" id="WP_249867969.1">
    <property type="nucleotide sequence ID" value="NZ_JAMGBC010000001.1"/>
</dbReference>
<dbReference type="SUPFAM" id="SSF56801">
    <property type="entry name" value="Acetyl-CoA synthetase-like"/>
    <property type="match status" value="1"/>
</dbReference>
<dbReference type="PRINTS" id="PR00154">
    <property type="entry name" value="AMPBINDING"/>
</dbReference>
<keyword evidence="3" id="KW-1185">Reference proteome</keyword>
<dbReference type="InterPro" id="IPR000873">
    <property type="entry name" value="AMP-dep_synth/lig_dom"/>
</dbReference>
<organism evidence="2 3">
    <name type="scientific">Sphingomonas anseongensis</name>
    <dbReference type="NCBI Taxonomy" id="2908207"/>
    <lineage>
        <taxon>Bacteria</taxon>
        <taxon>Pseudomonadati</taxon>
        <taxon>Pseudomonadota</taxon>
        <taxon>Alphaproteobacteria</taxon>
        <taxon>Sphingomonadales</taxon>
        <taxon>Sphingomonadaceae</taxon>
        <taxon>Sphingomonas</taxon>
    </lineage>
</organism>
<dbReference type="InterPro" id="IPR042099">
    <property type="entry name" value="ANL_N_sf"/>
</dbReference>
<dbReference type="Proteomes" id="UP001165343">
    <property type="component" value="Unassembled WGS sequence"/>
</dbReference>